<dbReference type="RefSeq" id="XP_030382601.1">
    <property type="nucleotide sequence ID" value="XM_030526741.1"/>
</dbReference>
<evidence type="ECO:0000256" key="3">
    <source>
        <dbReference type="ARBA" id="ARBA00022907"/>
    </source>
</evidence>
<dbReference type="Proteomes" id="UP000504634">
    <property type="component" value="Unplaced"/>
</dbReference>
<protein>
    <submittedName>
        <fullName evidence="9 10">PTB domain-containing adapter protein ced-6</fullName>
    </submittedName>
</protein>
<keyword evidence="5" id="KW-0175">Coiled coil</keyword>
<evidence type="ECO:0000256" key="1">
    <source>
        <dbReference type="ARBA" id="ARBA00004496"/>
    </source>
</evidence>
<dbReference type="PROSITE" id="PS01179">
    <property type="entry name" value="PID"/>
    <property type="match status" value="1"/>
</dbReference>
<evidence type="ECO:0000256" key="4">
    <source>
        <dbReference type="ARBA" id="ARBA00060944"/>
    </source>
</evidence>
<keyword evidence="3" id="KW-0581">Phagocytosis</keyword>
<evidence type="ECO:0000313" key="9">
    <source>
        <dbReference type="RefSeq" id="XP_030382601.1"/>
    </source>
</evidence>
<dbReference type="InterPro" id="IPR051133">
    <property type="entry name" value="Adapter_Engulfment-Domain"/>
</dbReference>
<feature type="compositionally biased region" description="Polar residues" evidence="6">
    <location>
        <begin position="39"/>
        <end position="48"/>
    </location>
</feature>
<dbReference type="SMART" id="SM00462">
    <property type="entry name" value="PTB"/>
    <property type="match status" value="1"/>
</dbReference>
<dbReference type="GO" id="GO:0043277">
    <property type="term" value="P:apoptotic cell clearance"/>
    <property type="evidence" value="ECO:0007669"/>
    <property type="project" value="UniProtKB-ARBA"/>
</dbReference>
<sequence>MPYQPATNSGAGNGKTAKMSQLKFWNKQNNNKQEKDNTDSANSNNNGDAKSEAKNGKRNWLHTPEQLINGHAVYLVKFFGNLSVDQPKGIEVVKDAIRKLQFAQQMKKAETGTQEKFKKLEITISIKGVAIQEPRTHKILHQFPLYNISYCADEKGVKKFFSFIAKTVKTPESSAETNGYNGTGMNGSAKAEETHECFVFISNKLASDITLTIGQAFDLAYRKYMDSNEKTNLNKAQQQIDHLQQTIAIYKERLQELSAKLPKAELDAMLFKLGIKDIVEAPSAELYGGEALHNGKLDEDKLLIDTNSTTVSTHSSSPNSFLPIVPPRNNLSSQISTSSSKSNSQKMDELLLNSDSDSDFDPRADEINDNLSNGRNAISNDLFGFEPSKSFGQQLFFNNNDHKLQNNNSSSMINNNNSINSSGFSSELNITPPLLAPPPKIAAPRRITPLGNNNNGLNGNTDLFGSDPFEMNGPSVFKSKLNIDDFSLESLDPLRK</sequence>
<comment type="subcellular location">
    <subcellularLocation>
        <location evidence="1">Cytoplasm</location>
    </subcellularLocation>
</comment>
<evidence type="ECO:0000256" key="2">
    <source>
        <dbReference type="ARBA" id="ARBA00022490"/>
    </source>
</evidence>
<dbReference type="RefSeq" id="XP_030382612.1">
    <property type="nucleotide sequence ID" value="XM_030526752.1"/>
</dbReference>
<dbReference type="PANTHER" id="PTHR11232:SF77">
    <property type="entry name" value="GULP PTB DOMAIN CONTAINING ENGULFMENT ADAPTOR 1"/>
    <property type="match status" value="1"/>
</dbReference>
<evidence type="ECO:0000259" key="7">
    <source>
        <dbReference type="PROSITE" id="PS01179"/>
    </source>
</evidence>
<feature type="coiled-coil region" evidence="5">
    <location>
        <begin position="226"/>
        <end position="267"/>
    </location>
</feature>
<keyword evidence="8" id="KW-1185">Reference proteome</keyword>
<evidence type="ECO:0000313" key="8">
    <source>
        <dbReference type="Proteomes" id="UP000504634"/>
    </source>
</evidence>
<evidence type="ECO:0000313" key="11">
    <source>
        <dbReference type="RefSeq" id="XP_030382611.1"/>
    </source>
</evidence>
<keyword evidence="2" id="KW-0963">Cytoplasm</keyword>
<evidence type="ECO:0000256" key="5">
    <source>
        <dbReference type="SAM" id="Coils"/>
    </source>
</evidence>
<dbReference type="CDD" id="cd01273">
    <property type="entry name" value="PTB_CED-6"/>
    <property type="match status" value="1"/>
</dbReference>
<feature type="compositionally biased region" description="Low complexity" evidence="6">
    <location>
        <begin position="308"/>
        <end position="320"/>
    </location>
</feature>
<feature type="region of interest" description="Disordered" evidence="6">
    <location>
        <begin position="308"/>
        <end position="347"/>
    </location>
</feature>
<gene>
    <name evidence="9 10 11 12" type="primary">LOC115630129</name>
</gene>
<dbReference type="RefSeq" id="XP_030382611.1">
    <property type="nucleotide sequence ID" value="XM_030526751.1"/>
</dbReference>
<feature type="compositionally biased region" description="Polar residues" evidence="6">
    <location>
        <begin position="1"/>
        <end position="10"/>
    </location>
</feature>
<dbReference type="AlphaFoldDB" id="A0A6J2U1S5"/>
<dbReference type="InterPro" id="IPR011993">
    <property type="entry name" value="PH-like_dom_sf"/>
</dbReference>
<dbReference type="FunFam" id="2.30.29.30:FF:000118">
    <property type="entry name" value="GULP PTB domain containing engulfment adaptor 1"/>
    <property type="match status" value="1"/>
</dbReference>
<proteinExistence type="inferred from homology"/>
<dbReference type="SUPFAM" id="SSF50729">
    <property type="entry name" value="PH domain-like"/>
    <property type="match status" value="1"/>
</dbReference>
<feature type="compositionally biased region" description="Low complexity" evidence="6">
    <location>
        <begin position="329"/>
        <end position="347"/>
    </location>
</feature>
<feature type="domain" description="PID" evidence="7">
    <location>
        <begin position="74"/>
        <end position="231"/>
    </location>
</feature>
<dbReference type="InterPro" id="IPR006020">
    <property type="entry name" value="PTB/PI_dom"/>
</dbReference>
<dbReference type="GO" id="GO:0005737">
    <property type="term" value="C:cytoplasm"/>
    <property type="evidence" value="ECO:0007669"/>
    <property type="project" value="UniProtKB-SubCell"/>
</dbReference>
<evidence type="ECO:0000313" key="10">
    <source>
        <dbReference type="RefSeq" id="XP_030382608.1"/>
    </source>
</evidence>
<dbReference type="CTD" id="35971"/>
<dbReference type="Pfam" id="PF00640">
    <property type="entry name" value="PID"/>
    <property type="match status" value="1"/>
</dbReference>
<accession>A0A6J2U1S5</accession>
<dbReference type="GeneID" id="115630129"/>
<dbReference type="PANTHER" id="PTHR11232">
    <property type="entry name" value="PHOSPHOTYROSINE INTERACTION DOMAIN-CONTAINING FAMILY MEMBER"/>
    <property type="match status" value="1"/>
</dbReference>
<dbReference type="RefSeq" id="XP_030382608.1">
    <property type="nucleotide sequence ID" value="XM_030526748.1"/>
</dbReference>
<evidence type="ECO:0000313" key="12">
    <source>
        <dbReference type="RefSeq" id="XP_030382612.1"/>
    </source>
</evidence>
<feature type="region of interest" description="Disordered" evidence="6">
    <location>
        <begin position="1"/>
        <end position="58"/>
    </location>
</feature>
<name>A0A6J2U1S5_DROLE</name>
<organism evidence="8 11">
    <name type="scientific">Drosophila lebanonensis</name>
    <name type="common">Fruit fly</name>
    <name type="synonym">Scaptodrosophila lebanonensis</name>
    <dbReference type="NCBI Taxonomy" id="7225"/>
    <lineage>
        <taxon>Eukaryota</taxon>
        <taxon>Metazoa</taxon>
        <taxon>Ecdysozoa</taxon>
        <taxon>Arthropoda</taxon>
        <taxon>Hexapoda</taxon>
        <taxon>Insecta</taxon>
        <taxon>Pterygota</taxon>
        <taxon>Neoptera</taxon>
        <taxon>Endopterygota</taxon>
        <taxon>Diptera</taxon>
        <taxon>Brachycera</taxon>
        <taxon>Muscomorpha</taxon>
        <taxon>Ephydroidea</taxon>
        <taxon>Drosophilidae</taxon>
        <taxon>Scaptodrosophila</taxon>
    </lineage>
</organism>
<comment type="similarity">
    <text evidence="4">Belongs to the ced-6 family.</text>
</comment>
<dbReference type="OrthoDB" id="10057585at2759"/>
<evidence type="ECO:0000256" key="6">
    <source>
        <dbReference type="SAM" id="MobiDB-lite"/>
    </source>
</evidence>
<reference evidence="9 10" key="1">
    <citation type="submission" date="2025-04" db="UniProtKB">
        <authorList>
            <consortium name="RefSeq"/>
        </authorList>
    </citation>
    <scope>IDENTIFICATION</scope>
    <source>
        <strain evidence="9 10">11010-0011.00</strain>
        <tissue evidence="9 10">Whole body</tissue>
    </source>
</reference>
<dbReference type="Gene3D" id="2.30.29.30">
    <property type="entry name" value="Pleckstrin-homology domain (PH domain)/Phosphotyrosine-binding domain (PTB)"/>
    <property type="match status" value="1"/>
</dbReference>